<keyword evidence="3 7" id="KW-0812">Transmembrane</keyword>
<dbReference type="GO" id="GO:0022857">
    <property type="term" value="F:transmembrane transporter activity"/>
    <property type="evidence" value="ECO:0007669"/>
    <property type="project" value="TreeGrafter"/>
</dbReference>
<dbReference type="RefSeq" id="WP_015641717.1">
    <property type="nucleotide sequence ID" value="NC_021219.1"/>
</dbReference>
<evidence type="ECO:0000256" key="7">
    <source>
        <dbReference type="SAM" id="Phobius"/>
    </source>
</evidence>
<name>R4PWZ8_9BACT</name>
<dbReference type="PANTHER" id="PTHR30572:SF4">
    <property type="entry name" value="ABC TRANSPORTER PERMEASE YTRF"/>
    <property type="match status" value="1"/>
</dbReference>
<keyword evidence="5 7" id="KW-0472">Membrane</keyword>
<feature type="transmembrane region" description="Helical" evidence="7">
    <location>
        <begin position="341"/>
        <end position="364"/>
    </location>
</feature>
<evidence type="ECO:0000256" key="4">
    <source>
        <dbReference type="ARBA" id="ARBA00022989"/>
    </source>
</evidence>
<reference evidence="10 11" key="1">
    <citation type="journal article" date="2013" name="Nat. Biotechnol.">
        <title>Genome sequences of rare, uncultured bacteria obtained by differential coverage binning of multiple metagenomes.</title>
        <authorList>
            <person name="Albertsen M."/>
            <person name="Hugenholtz P."/>
            <person name="Skarshewski A."/>
            <person name="Nielsen K.L."/>
            <person name="Tyson G.W."/>
            <person name="Nielsen P.H."/>
        </authorList>
    </citation>
    <scope>NUCLEOTIDE SEQUENCE [LARGE SCALE GENOMIC DNA]</scope>
    <source>
        <strain evidence="10">TM71</strain>
    </source>
</reference>
<evidence type="ECO:0000259" key="8">
    <source>
        <dbReference type="Pfam" id="PF02687"/>
    </source>
</evidence>
<gene>
    <name evidence="10" type="ORF">L336_0564</name>
</gene>
<dbReference type="KEGG" id="saal:L336_0564"/>
<keyword evidence="11" id="KW-1185">Reference proteome</keyword>
<feature type="transmembrane region" description="Helical" evidence="7">
    <location>
        <begin position="21"/>
        <end position="42"/>
    </location>
</feature>
<feature type="domain" description="ABC3 transporter permease C-terminal" evidence="8">
    <location>
        <begin position="287"/>
        <end position="399"/>
    </location>
</feature>
<dbReference type="Proteomes" id="UP000013893">
    <property type="component" value="Chromosome"/>
</dbReference>
<sequence length="408" mass="43563">MMLTDHIENAYRSLRRNRGRSILTTLGIAIGVASVVTILALGGGASRVIDRQVEALGGNLTLIRPGAPTLRGINSYANPVAQTAFGTSTLTEEDVATLSQLPHAAAVVPLMTIEGTLTAGKTSVSNTVVVATTTNFTTVSKLSVREGQFIDSDTAIPTAVLGHQLAIDLFGTERPIGQTFTLRGQRFMVSGVLNTIPNPINYNNVDFNHAALISLTSGKQLHQGRPQIQQINVQADSPQNLTALSAAIRETLRNNHQGEEDFTLISGKDIGTPTSQLFRALIQVMTAIAAISLLVGGIGIMNIMLVGVAERTREIGIRKAVGASNHTIITQFLIESLMISLLGGFFGYLLGYVAAFIICNFLFFAPAITWSTALAAFTMSTGVGIIFGLYPALRAARKDTIESLRQYH</sequence>
<evidence type="ECO:0000256" key="3">
    <source>
        <dbReference type="ARBA" id="ARBA00022692"/>
    </source>
</evidence>
<organism evidence="10 11">
    <name type="scientific">Candidatus Saccharimonas aalborgensis</name>
    <dbReference type="NCBI Taxonomy" id="1332188"/>
    <lineage>
        <taxon>Bacteria</taxon>
        <taxon>Candidatus Saccharimonadota</taxon>
        <taxon>Candidatus Saccharimonadia</taxon>
        <taxon>Candidatus Saccharimonadales</taxon>
        <taxon>Candidatus Saccharimonadaceae</taxon>
        <taxon>Candidatus Saccharimonas</taxon>
    </lineage>
</organism>
<dbReference type="InterPro" id="IPR003838">
    <property type="entry name" value="ABC3_permease_C"/>
</dbReference>
<evidence type="ECO:0000259" key="9">
    <source>
        <dbReference type="Pfam" id="PF12704"/>
    </source>
</evidence>
<feature type="domain" description="MacB-like periplasmic core" evidence="9">
    <location>
        <begin position="21"/>
        <end position="250"/>
    </location>
</feature>
<dbReference type="GO" id="GO:0005886">
    <property type="term" value="C:plasma membrane"/>
    <property type="evidence" value="ECO:0007669"/>
    <property type="project" value="UniProtKB-SubCell"/>
</dbReference>
<feature type="transmembrane region" description="Helical" evidence="7">
    <location>
        <begin position="284"/>
        <end position="309"/>
    </location>
</feature>
<keyword evidence="2" id="KW-1003">Cell membrane</keyword>
<feature type="transmembrane region" description="Helical" evidence="7">
    <location>
        <begin position="370"/>
        <end position="393"/>
    </location>
</feature>
<dbReference type="Pfam" id="PF02687">
    <property type="entry name" value="FtsX"/>
    <property type="match status" value="1"/>
</dbReference>
<comment type="similarity">
    <text evidence="6">Belongs to the ABC-4 integral membrane protein family.</text>
</comment>
<evidence type="ECO:0000313" key="10">
    <source>
        <dbReference type="EMBL" id="AGL62267.1"/>
    </source>
</evidence>
<evidence type="ECO:0000256" key="2">
    <source>
        <dbReference type="ARBA" id="ARBA00022475"/>
    </source>
</evidence>
<protein>
    <submittedName>
        <fullName evidence="10">Putative Efflux ABC transporter, permease protein</fullName>
    </submittedName>
</protein>
<dbReference type="STRING" id="1332188.L336_0564"/>
<dbReference type="EMBL" id="CP005957">
    <property type="protein sequence ID" value="AGL62267.1"/>
    <property type="molecule type" value="Genomic_DNA"/>
</dbReference>
<keyword evidence="4 7" id="KW-1133">Transmembrane helix</keyword>
<dbReference type="InterPro" id="IPR050250">
    <property type="entry name" value="Macrolide_Exporter_MacB"/>
</dbReference>
<dbReference type="OrthoDB" id="9769100at2"/>
<evidence type="ECO:0000256" key="1">
    <source>
        <dbReference type="ARBA" id="ARBA00004651"/>
    </source>
</evidence>
<accession>R4PWZ8</accession>
<dbReference type="AlphaFoldDB" id="R4PWZ8"/>
<dbReference type="PANTHER" id="PTHR30572">
    <property type="entry name" value="MEMBRANE COMPONENT OF TRANSPORTER-RELATED"/>
    <property type="match status" value="1"/>
</dbReference>
<comment type="subcellular location">
    <subcellularLocation>
        <location evidence="1">Cell membrane</location>
        <topology evidence="1">Multi-pass membrane protein</topology>
    </subcellularLocation>
</comment>
<evidence type="ECO:0000313" key="11">
    <source>
        <dbReference type="Proteomes" id="UP000013893"/>
    </source>
</evidence>
<dbReference type="InterPro" id="IPR025857">
    <property type="entry name" value="MacB_PCD"/>
</dbReference>
<dbReference type="HOGENOM" id="CLU_000604_8_0_0"/>
<evidence type="ECO:0000256" key="6">
    <source>
        <dbReference type="ARBA" id="ARBA00038076"/>
    </source>
</evidence>
<dbReference type="Pfam" id="PF12704">
    <property type="entry name" value="MacB_PCD"/>
    <property type="match status" value="1"/>
</dbReference>
<proteinExistence type="inferred from homology"/>
<evidence type="ECO:0000256" key="5">
    <source>
        <dbReference type="ARBA" id="ARBA00023136"/>
    </source>
</evidence>